<dbReference type="EMBL" id="SCEB01215547">
    <property type="protein sequence ID" value="RXM29009.1"/>
    <property type="molecule type" value="Genomic_DNA"/>
</dbReference>
<evidence type="ECO:0000313" key="1">
    <source>
        <dbReference type="EMBL" id="RXM29009.1"/>
    </source>
</evidence>
<comment type="caution">
    <text evidence="1">The sequence shown here is derived from an EMBL/GenBank/DDBJ whole genome shotgun (WGS) entry which is preliminary data.</text>
</comment>
<gene>
    <name evidence="1" type="ORF">EOD39_9208</name>
</gene>
<accession>A0A444U1L1</accession>
<dbReference type="Proteomes" id="UP000289886">
    <property type="component" value="Unassembled WGS sequence"/>
</dbReference>
<sequence length="61" mass="7104">MCRSLEDQYSEIKTKNDEHIRQINDISAQRARLLTENGMLLLQLLHDVILHVVKEGLFLNS</sequence>
<proteinExistence type="predicted"/>
<dbReference type="SUPFAM" id="SSF90257">
    <property type="entry name" value="Myosin rod fragments"/>
    <property type="match status" value="1"/>
</dbReference>
<reference evidence="1 2" key="1">
    <citation type="submission" date="2019-01" db="EMBL/GenBank/DDBJ databases">
        <title>Draft Genome and Complete Hox-Cluster Characterization of the Sterlet Sturgeon (Acipenser ruthenus).</title>
        <authorList>
            <person name="Wei Q."/>
        </authorList>
    </citation>
    <scope>NUCLEOTIDE SEQUENCE [LARGE SCALE GENOMIC DNA]</scope>
    <source>
        <strain evidence="1">WHYD16114868_AA</strain>
        <tissue evidence="1">Blood</tissue>
    </source>
</reference>
<dbReference type="AlphaFoldDB" id="A0A444U1L1"/>
<protein>
    <submittedName>
        <fullName evidence="1">Myosin heavy chain, fast skeletal muscle</fullName>
    </submittedName>
</protein>
<name>A0A444U1L1_ACIRT</name>
<keyword evidence="2" id="KW-1185">Reference proteome</keyword>
<organism evidence="1 2">
    <name type="scientific">Acipenser ruthenus</name>
    <name type="common">Sterlet sturgeon</name>
    <dbReference type="NCBI Taxonomy" id="7906"/>
    <lineage>
        <taxon>Eukaryota</taxon>
        <taxon>Metazoa</taxon>
        <taxon>Chordata</taxon>
        <taxon>Craniata</taxon>
        <taxon>Vertebrata</taxon>
        <taxon>Euteleostomi</taxon>
        <taxon>Actinopterygii</taxon>
        <taxon>Chondrostei</taxon>
        <taxon>Acipenseriformes</taxon>
        <taxon>Acipenseridae</taxon>
        <taxon>Acipenser</taxon>
    </lineage>
</organism>
<evidence type="ECO:0000313" key="2">
    <source>
        <dbReference type="Proteomes" id="UP000289886"/>
    </source>
</evidence>